<dbReference type="EMBL" id="JAASRO010000001">
    <property type="protein sequence ID" value="NIK58936.1"/>
    <property type="molecule type" value="Genomic_DNA"/>
</dbReference>
<reference evidence="1 2" key="1">
    <citation type="submission" date="2020-03" db="EMBL/GenBank/DDBJ databases">
        <title>Sequencing the genomes of 1000 actinobacteria strains.</title>
        <authorList>
            <person name="Klenk H.-P."/>
        </authorList>
    </citation>
    <scope>NUCLEOTIDE SEQUENCE [LARGE SCALE GENOMIC DNA]</scope>
    <source>
        <strain evidence="1 2">DSM 45490</strain>
    </source>
</reference>
<accession>A0A7X5VDT7</accession>
<evidence type="ECO:0000313" key="1">
    <source>
        <dbReference type="EMBL" id="NIK58936.1"/>
    </source>
</evidence>
<name>A0A7X5VDT7_9ACTN</name>
<keyword evidence="2" id="KW-1185">Reference proteome</keyword>
<comment type="caution">
    <text evidence="1">The sequence shown here is derived from an EMBL/GenBank/DDBJ whole genome shotgun (WGS) entry which is preliminary data.</text>
</comment>
<evidence type="ECO:0000313" key="2">
    <source>
        <dbReference type="Proteomes" id="UP000555407"/>
    </source>
</evidence>
<dbReference type="AlphaFoldDB" id="A0A7X5VDT7"/>
<dbReference type="Proteomes" id="UP000555407">
    <property type="component" value="Unassembled WGS sequence"/>
</dbReference>
<protein>
    <submittedName>
        <fullName evidence="1">Uncharacterized protein</fullName>
    </submittedName>
</protein>
<sequence length="32" mass="3021">MDDVVPSPGPGGRTAPGTALIASVLSGVEAKA</sequence>
<gene>
    <name evidence="1" type="ORF">BJY22_004653</name>
</gene>
<proteinExistence type="predicted"/>
<organism evidence="1 2">
    <name type="scientific">Kribbella shirazensis</name>
    <dbReference type="NCBI Taxonomy" id="1105143"/>
    <lineage>
        <taxon>Bacteria</taxon>
        <taxon>Bacillati</taxon>
        <taxon>Actinomycetota</taxon>
        <taxon>Actinomycetes</taxon>
        <taxon>Propionibacteriales</taxon>
        <taxon>Kribbellaceae</taxon>
        <taxon>Kribbella</taxon>
    </lineage>
</organism>